<dbReference type="PANTHER" id="PTHR37932">
    <property type="entry name" value="SMALL LYSINE-RICH PROTEIN 1"/>
    <property type="match status" value="1"/>
</dbReference>
<dbReference type="InterPro" id="IPR037760">
    <property type="entry name" value="SMKR1"/>
</dbReference>
<organism evidence="2 3">
    <name type="scientific">Schistosoma rodhaini</name>
    <dbReference type="NCBI Taxonomy" id="6188"/>
    <lineage>
        <taxon>Eukaryota</taxon>
        <taxon>Metazoa</taxon>
        <taxon>Spiralia</taxon>
        <taxon>Lophotrochozoa</taxon>
        <taxon>Platyhelminthes</taxon>
        <taxon>Trematoda</taxon>
        <taxon>Digenea</taxon>
        <taxon>Strigeidida</taxon>
        <taxon>Schistosomatoidea</taxon>
        <taxon>Schistosomatidae</taxon>
        <taxon>Schistosoma</taxon>
    </lineage>
</organism>
<name>A0AA85FU96_9TREM</name>
<dbReference type="WBParaSite" id="SRDH1_64850.1">
    <property type="protein sequence ID" value="SRDH1_64850.1"/>
    <property type="gene ID" value="SRDH1_64850"/>
</dbReference>
<sequence>MPKAKGKQKLKKGTKRKSEKGKRKGRSSRQKKPKREIDIMSLCAMENLYYIAHNAPSALMYRGFCWSKLKPKGVAKNPDKCIQTYKLEYHEVLIFLQPKTCK</sequence>
<dbReference type="AlphaFoldDB" id="A0AA85FU96"/>
<protein>
    <submittedName>
        <fullName evidence="3">Uncharacterized protein</fullName>
    </submittedName>
</protein>
<feature type="compositionally biased region" description="Basic residues" evidence="1">
    <location>
        <begin position="1"/>
        <end position="34"/>
    </location>
</feature>
<dbReference type="PANTHER" id="PTHR37932:SF1">
    <property type="entry name" value="SMALL LYSINE-RICH PROTEIN 1"/>
    <property type="match status" value="1"/>
</dbReference>
<reference evidence="3" key="2">
    <citation type="submission" date="2023-11" db="UniProtKB">
        <authorList>
            <consortium name="WormBaseParasite"/>
        </authorList>
    </citation>
    <scope>IDENTIFICATION</scope>
</reference>
<evidence type="ECO:0000313" key="3">
    <source>
        <dbReference type="WBParaSite" id="SRDH1_64850.1"/>
    </source>
</evidence>
<evidence type="ECO:0000313" key="2">
    <source>
        <dbReference type="Proteomes" id="UP000050792"/>
    </source>
</evidence>
<accession>A0AA85FU96</accession>
<dbReference type="Proteomes" id="UP000050792">
    <property type="component" value="Unassembled WGS sequence"/>
</dbReference>
<keyword evidence="2" id="KW-1185">Reference proteome</keyword>
<feature type="region of interest" description="Disordered" evidence="1">
    <location>
        <begin position="1"/>
        <end position="35"/>
    </location>
</feature>
<proteinExistence type="predicted"/>
<reference evidence="2" key="1">
    <citation type="submission" date="2022-06" db="EMBL/GenBank/DDBJ databases">
        <authorList>
            <person name="Berger JAMES D."/>
            <person name="Berger JAMES D."/>
        </authorList>
    </citation>
    <scope>NUCLEOTIDE SEQUENCE [LARGE SCALE GENOMIC DNA]</scope>
</reference>
<evidence type="ECO:0000256" key="1">
    <source>
        <dbReference type="SAM" id="MobiDB-lite"/>
    </source>
</evidence>